<evidence type="ECO:0000313" key="1">
    <source>
        <dbReference type="EMBL" id="KAF2556213.1"/>
    </source>
</evidence>
<sequence>MAEEQLYQQMYQLGDVLNEATDSSCSVLLYCFDSEFKQFMIVISVSDCDYRSSSIDSSSSDDP</sequence>
<dbReference type="AlphaFoldDB" id="A0A8S9HDW8"/>
<reference evidence="1" key="1">
    <citation type="submission" date="2019-12" db="EMBL/GenBank/DDBJ databases">
        <title>Genome sequencing and annotation of Brassica cretica.</title>
        <authorList>
            <person name="Studholme D.J."/>
            <person name="Sarris P.F."/>
        </authorList>
    </citation>
    <scope>NUCLEOTIDE SEQUENCE</scope>
    <source>
        <strain evidence="1">PFS-001/15</strain>
        <tissue evidence="1">Leaf</tissue>
    </source>
</reference>
<organism evidence="1 2">
    <name type="scientific">Brassica cretica</name>
    <name type="common">Mustard</name>
    <dbReference type="NCBI Taxonomy" id="69181"/>
    <lineage>
        <taxon>Eukaryota</taxon>
        <taxon>Viridiplantae</taxon>
        <taxon>Streptophyta</taxon>
        <taxon>Embryophyta</taxon>
        <taxon>Tracheophyta</taxon>
        <taxon>Spermatophyta</taxon>
        <taxon>Magnoliopsida</taxon>
        <taxon>eudicotyledons</taxon>
        <taxon>Gunneridae</taxon>
        <taxon>Pentapetalae</taxon>
        <taxon>rosids</taxon>
        <taxon>malvids</taxon>
        <taxon>Brassicales</taxon>
        <taxon>Brassicaceae</taxon>
        <taxon>Brassiceae</taxon>
        <taxon>Brassica</taxon>
    </lineage>
</organism>
<comment type="caution">
    <text evidence="1">The sequence shown here is derived from an EMBL/GenBank/DDBJ whole genome shotgun (WGS) entry which is preliminary data.</text>
</comment>
<dbReference type="EMBL" id="QGKW02001940">
    <property type="protein sequence ID" value="KAF2556213.1"/>
    <property type="molecule type" value="Genomic_DNA"/>
</dbReference>
<name>A0A8S9HDW8_BRACR</name>
<evidence type="ECO:0000313" key="2">
    <source>
        <dbReference type="Proteomes" id="UP000712281"/>
    </source>
</evidence>
<gene>
    <name evidence="1" type="ORF">F2Q68_00016675</name>
</gene>
<dbReference type="Proteomes" id="UP000712281">
    <property type="component" value="Unassembled WGS sequence"/>
</dbReference>
<accession>A0A8S9HDW8</accession>
<protein>
    <submittedName>
        <fullName evidence="1">Uncharacterized protein</fullName>
    </submittedName>
</protein>
<proteinExistence type="predicted"/>